<dbReference type="Pfam" id="PF00069">
    <property type="entry name" value="Pkinase"/>
    <property type="match status" value="1"/>
</dbReference>
<dbReference type="InterPro" id="IPR011009">
    <property type="entry name" value="Kinase-like_dom_sf"/>
</dbReference>
<dbReference type="PROSITE" id="PS00108">
    <property type="entry name" value="PROTEIN_KINASE_ST"/>
    <property type="match status" value="1"/>
</dbReference>
<feature type="binding site" evidence="6">
    <location>
        <position position="115"/>
    </location>
    <ligand>
        <name>ATP</name>
        <dbReference type="ChEBI" id="CHEBI:30616"/>
    </ligand>
</feature>
<organism evidence="10 11">
    <name type="scientific">Plasmodiophora brassicae</name>
    <name type="common">Clubroot disease agent</name>
    <dbReference type="NCBI Taxonomy" id="37360"/>
    <lineage>
        <taxon>Eukaryota</taxon>
        <taxon>Sar</taxon>
        <taxon>Rhizaria</taxon>
        <taxon>Endomyxa</taxon>
        <taxon>Phytomyxea</taxon>
        <taxon>Plasmodiophorida</taxon>
        <taxon>Plasmodiophoridae</taxon>
        <taxon>Plasmodiophora</taxon>
    </lineage>
</organism>
<evidence type="ECO:0000256" key="6">
    <source>
        <dbReference type="PROSITE-ProRule" id="PRU10141"/>
    </source>
</evidence>
<evidence type="ECO:0000256" key="5">
    <source>
        <dbReference type="ARBA" id="ARBA00022840"/>
    </source>
</evidence>
<dbReference type="GO" id="GO:0005524">
    <property type="term" value="F:ATP binding"/>
    <property type="evidence" value="ECO:0007669"/>
    <property type="project" value="UniProtKB-UniRule"/>
</dbReference>
<name>A0A0G4IQU3_PLABS</name>
<dbReference type="SMART" id="SM00220">
    <property type="entry name" value="S_TKc"/>
    <property type="match status" value="1"/>
</dbReference>
<keyword evidence="1 7" id="KW-0723">Serine/threonine-protein kinase</keyword>
<dbReference type="EMBL" id="CDSF01000079">
    <property type="protein sequence ID" value="CEO97496.1"/>
    <property type="molecule type" value="Genomic_DNA"/>
</dbReference>
<evidence type="ECO:0000259" key="9">
    <source>
        <dbReference type="PROSITE" id="PS50011"/>
    </source>
</evidence>
<evidence type="ECO:0000256" key="4">
    <source>
        <dbReference type="ARBA" id="ARBA00022777"/>
    </source>
</evidence>
<reference evidence="10 11" key="1">
    <citation type="submission" date="2015-02" db="EMBL/GenBank/DDBJ databases">
        <authorList>
            <person name="Chooi Y.-H."/>
        </authorList>
    </citation>
    <scope>NUCLEOTIDE SEQUENCE [LARGE SCALE GENOMIC DNA]</scope>
    <source>
        <strain evidence="10">E3</strain>
    </source>
</reference>
<dbReference type="OrthoDB" id="9332038at2759"/>
<protein>
    <recommendedName>
        <fullName evidence="9">Protein kinase domain-containing protein</fullName>
    </recommendedName>
</protein>
<dbReference type="SUPFAM" id="SSF56112">
    <property type="entry name" value="Protein kinase-like (PK-like)"/>
    <property type="match status" value="1"/>
</dbReference>
<keyword evidence="4" id="KW-0418">Kinase</keyword>
<proteinExistence type="inferred from homology"/>
<evidence type="ECO:0000256" key="2">
    <source>
        <dbReference type="ARBA" id="ARBA00022679"/>
    </source>
</evidence>
<dbReference type="InterPro" id="IPR017441">
    <property type="entry name" value="Protein_kinase_ATP_BS"/>
</dbReference>
<dbReference type="InterPro" id="IPR008271">
    <property type="entry name" value="Ser/Thr_kinase_AS"/>
</dbReference>
<evidence type="ECO:0000313" key="10">
    <source>
        <dbReference type="EMBL" id="CEO97496.1"/>
    </source>
</evidence>
<dbReference type="Proteomes" id="UP000039324">
    <property type="component" value="Unassembled WGS sequence"/>
</dbReference>
<dbReference type="GO" id="GO:0004674">
    <property type="term" value="F:protein serine/threonine kinase activity"/>
    <property type="evidence" value="ECO:0007669"/>
    <property type="project" value="UniProtKB-KW"/>
</dbReference>
<dbReference type="STRING" id="37360.A0A0G4IQU3"/>
<keyword evidence="5 6" id="KW-0067">ATP-binding</keyword>
<evidence type="ECO:0000256" key="3">
    <source>
        <dbReference type="ARBA" id="ARBA00022741"/>
    </source>
</evidence>
<dbReference type="PROSITE" id="PS00107">
    <property type="entry name" value="PROTEIN_KINASE_ATP"/>
    <property type="match status" value="1"/>
</dbReference>
<gene>
    <name evidence="10" type="ORF">PBRA_000841</name>
</gene>
<dbReference type="AlphaFoldDB" id="A0A0G4IQU3"/>
<feature type="region of interest" description="Disordered" evidence="8">
    <location>
        <begin position="1"/>
        <end position="20"/>
    </location>
</feature>
<keyword evidence="3 6" id="KW-0547">Nucleotide-binding</keyword>
<dbReference type="InterPro" id="IPR050494">
    <property type="entry name" value="Ser_Thr_dual-spec_kinase"/>
</dbReference>
<dbReference type="Gene3D" id="3.30.200.20">
    <property type="entry name" value="Phosphorylase Kinase, domain 1"/>
    <property type="match status" value="1"/>
</dbReference>
<accession>A0A0G4IQU3</accession>
<keyword evidence="2" id="KW-0808">Transferase</keyword>
<sequence>MLRRRCMPRESPPTEQTTSSRFRMSAFAPVSREAGHGRRVLRDGRRLGQRQTVIDRNLTVAATAGLRMMLNGQRPGAALLHKRYAVVSELGQGTFSRIVKCRDLYWPRERFVAVKIHNEDCAYIGQQELLHLLTLNSSSRSVRSCSVVEVLDAFDHGRHVCIVLECLGPSLHMISARRRMPIDRVRKIALRLVGALAFLKNLNVIHADMKPENVLLVDAKGQSSKVRIVDFGNAIHPADASAYFDDFNLQSMFYRAPEVLFGMRDFTFPIDMWSLGCIVAELVSGRPLFPAVNPTTLLEQMQDLLGPIPVHLFQDGGLWKFYPVVYDAEAISYEARLERIAQALDIRDPALITFICALLEYDPSRRLTPREAVLHSFFSPIFPFADVMLPSPR</sequence>
<dbReference type="PANTHER" id="PTHR24058:SF130">
    <property type="entry name" value="SERINE_THREONINE PROTEIN KINASES-RELATED"/>
    <property type="match status" value="1"/>
</dbReference>
<evidence type="ECO:0000256" key="8">
    <source>
        <dbReference type="SAM" id="MobiDB-lite"/>
    </source>
</evidence>
<dbReference type="Gene3D" id="1.10.510.10">
    <property type="entry name" value="Transferase(Phosphotransferase) domain 1"/>
    <property type="match status" value="1"/>
</dbReference>
<evidence type="ECO:0000256" key="1">
    <source>
        <dbReference type="ARBA" id="ARBA00022527"/>
    </source>
</evidence>
<dbReference type="PROSITE" id="PS50011">
    <property type="entry name" value="PROTEIN_KINASE_DOM"/>
    <property type="match status" value="1"/>
</dbReference>
<dbReference type="PANTHER" id="PTHR24058">
    <property type="entry name" value="DUAL SPECIFICITY PROTEIN KINASE"/>
    <property type="match status" value="1"/>
</dbReference>
<comment type="similarity">
    <text evidence="7">Belongs to the protein kinase superfamily.</text>
</comment>
<evidence type="ECO:0000313" key="11">
    <source>
        <dbReference type="Proteomes" id="UP000039324"/>
    </source>
</evidence>
<dbReference type="InterPro" id="IPR000719">
    <property type="entry name" value="Prot_kinase_dom"/>
</dbReference>
<evidence type="ECO:0000256" key="7">
    <source>
        <dbReference type="RuleBase" id="RU000304"/>
    </source>
</evidence>
<feature type="domain" description="Protein kinase" evidence="9">
    <location>
        <begin position="84"/>
        <end position="378"/>
    </location>
</feature>
<keyword evidence="11" id="KW-1185">Reference proteome</keyword>